<evidence type="ECO:0000313" key="4">
    <source>
        <dbReference type="Proteomes" id="UP000316095"/>
    </source>
</evidence>
<sequence>MNNEQQKKNRFVMDLAGSFFAVTICIFAAFYLIWTISQGGTSTDRGGLAVGEVAPEISAAGWVNGEPPTDLTSKVIVVDAWATWCHPCRLAAPELVEIYQKFADRDDVVFIGLTSDEISVMPAIEKFLEEPGITWPNGYGASSCLEKFEAEYIPSAWVISKSGKIAWNYDSSGDLESAIRKEL</sequence>
<name>A0A5C5XF18_9PLAN</name>
<dbReference type="InterPro" id="IPR012336">
    <property type="entry name" value="Thioredoxin-like_fold"/>
</dbReference>
<keyword evidence="1" id="KW-0472">Membrane</keyword>
<keyword evidence="4" id="KW-1185">Reference proteome</keyword>
<keyword evidence="1" id="KW-1133">Transmembrane helix</keyword>
<dbReference type="RefSeq" id="WP_242631288.1">
    <property type="nucleotide sequence ID" value="NZ_SJPG01000001.1"/>
</dbReference>
<dbReference type="SUPFAM" id="SSF52833">
    <property type="entry name" value="Thioredoxin-like"/>
    <property type="match status" value="1"/>
</dbReference>
<comment type="caution">
    <text evidence="3">The sequence shown here is derived from an EMBL/GenBank/DDBJ whole genome shotgun (WGS) entry which is preliminary data.</text>
</comment>
<dbReference type="PANTHER" id="PTHR42852">
    <property type="entry name" value="THIOL:DISULFIDE INTERCHANGE PROTEIN DSBE"/>
    <property type="match status" value="1"/>
</dbReference>
<dbReference type="InterPro" id="IPR050553">
    <property type="entry name" value="Thioredoxin_ResA/DsbE_sf"/>
</dbReference>
<dbReference type="Gene3D" id="3.40.30.10">
    <property type="entry name" value="Glutaredoxin"/>
    <property type="match status" value="1"/>
</dbReference>
<dbReference type="PROSITE" id="PS51352">
    <property type="entry name" value="THIOREDOXIN_2"/>
    <property type="match status" value="1"/>
</dbReference>
<evidence type="ECO:0000256" key="1">
    <source>
        <dbReference type="SAM" id="Phobius"/>
    </source>
</evidence>
<dbReference type="Proteomes" id="UP000316095">
    <property type="component" value="Unassembled WGS sequence"/>
</dbReference>
<organism evidence="3 4">
    <name type="scientific">Rubinisphaera italica</name>
    <dbReference type="NCBI Taxonomy" id="2527969"/>
    <lineage>
        <taxon>Bacteria</taxon>
        <taxon>Pseudomonadati</taxon>
        <taxon>Planctomycetota</taxon>
        <taxon>Planctomycetia</taxon>
        <taxon>Planctomycetales</taxon>
        <taxon>Planctomycetaceae</taxon>
        <taxon>Rubinisphaera</taxon>
    </lineage>
</organism>
<dbReference type="InterPro" id="IPR013766">
    <property type="entry name" value="Thioredoxin_domain"/>
</dbReference>
<proteinExistence type="predicted"/>
<accession>A0A5C5XF18</accession>
<gene>
    <name evidence="3" type="primary">resA_3</name>
    <name evidence="3" type="ORF">Pan54_23830</name>
</gene>
<dbReference type="CDD" id="cd02966">
    <property type="entry name" value="TlpA_like_family"/>
    <property type="match status" value="1"/>
</dbReference>
<evidence type="ECO:0000259" key="2">
    <source>
        <dbReference type="PROSITE" id="PS51352"/>
    </source>
</evidence>
<dbReference type="PANTHER" id="PTHR42852:SF13">
    <property type="entry name" value="PROTEIN DIPZ"/>
    <property type="match status" value="1"/>
</dbReference>
<reference evidence="3 4" key="1">
    <citation type="submission" date="2019-02" db="EMBL/GenBank/DDBJ databases">
        <title>Deep-cultivation of Planctomycetes and their phenomic and genomic characterization uncovers novel biology.</title>
        <authorList>
            <person name="Wiegand S."/>
            <person name="Jogler M."/>
            <person name="Boedeker C."/>
            <person name="Pinto D."/>
            <person name="Vollmers J."/>
            <person name="Rivas-Marin E."/>
            <person name="Kohn T."/>
            <person name="Peeters S.H."/>
            <person name="Heuer A."/>
            <person name="Rast P."/>
            <person name="Oberbeckmann S."/>
            <person name="Bunk B."/>
            <person name="Jeske O."/>
            <person name="Meyerdierks A."/>
            <person name="Storesund J.E."/>
            <person name="Kallscheuer N."/>
            <person name="Luecker S."/>
            <person name="Lage O.M."/>
            <person name="Pohl T."/>
            <person name="Merkel B.J."/>
            <person name="Hornburger P."/>
            <person name="Mueller R.-W."/>
            <person name="Bruemmer F."/>
            <person name="Labrenz M."/>
            <person name="Spormann A.M."/>
            <person name="Op Den Camp H."/>
            <person name="Overmann J."/>
            <person name="Amann R."/>
            <person name="Jetten M.S.M."/>
            <person name="Mascher T."/>
            <person name="Medema M.H."/>
            <person name="Devos D.P."/>
            <person name="Kaster A.-K."/>
            <person name="Ovreas L."/>
            <person name="Rohde M."/>
            <person name="Galperin M.Y."/>
            <person name="Jogler C."/>
        </authorList>
    </citation>
    <scope>NUCLEOTIDE SEQUENCE [LARGE SCALE GENOMIC DNA]</scope>
    <source>
        <strain evidence="3 4">Pan54</strain>
    </source>
</reference>
<dbReference type="EMBL" id="SJPG01000001">
    <property type="protein sequence ID" value="TWT61647.1"/>
    <property type="molecule type" value="Genomic_DNA"/>
</dbReference>
<feature type="transmembrane region" description="Helical" evidence="1">
    <location>
        <begin position="12"/>
        <end position="34"/>
    </location>
</feature>
<protein>
    <submittedName>
        <fullName evidence="3">Thiol-disulfide oxidoreductase ResA</fullName>
    </submittedName>
</protein>
<keyword evidence="1" id="KW-0812">Transmembrane</keyword>
<evidence type="ECO:0000313" key="3">
    <source>
        <dbReference type="EMBL" id="TWT61647.1"/>
    </source>
</evidence>
<dbReference type="Pfam" id="PF13905">
    <property type="entry name" value="Thioredoxin_8"/>
    <property type="match status" value="1"/>
</dbReference>
<feature type="domain" description="Thioredoxin" evidence="2">
    <location>
        <begin position="48"/>
        <end position="183"/>
    </location>
</feature>
<dbReference type="AlphaFoldDB" id="A0A5C5XF18"/>
<dbReference type="InterPro" id="IPR036249">
    <property type="entry name" value="Thioredoxin-like_sf"/>
</dbReference>